<proteinExistence type="predicted"/>
<dbReference type="Pfam" id="PF11457">
    <property type="entry name" value="DUF3021"/>
    <property type="match status" value="1"/>
</dbReference>
<dbReference type="InterPro" id="IPR021560">
    <property type="entry name" value="DUF3021"/>
</dbReference>
<keyword evidence="1" id="KW-1133">Transmembrane helix</keyword>
<feature type="transmembrane region" description="Helical" evidence="1">
    <location>
        <begin position="12"/>
        <end position="32"/>
    </location>
</feature>
<organism evidence="2 3">
    <name type="scientific">Vagococcus fluvialis bH819</name>
    <dbReference type="NCBI Taxonomy" id="1255619"/>
    <lineage>
        <taxon>Bacteria</taxon>
        <taxon>Bacillati</taxon>
        <taxon>Bacillota</taxon>
        <taxon>Bacilli</taxon>
        <taxon>Lactobacillales</taxon>
        <taxon>Enterococcaceae</taxon>
        <taxon>Vagococcus</taxon>
    </lineage>
</organism>
<feature type="transmembrane region" description="Helical" evidence="1">
    <location>
        <begin position="52"/>
        <end position="74"/>
    </location>
</feature>
<name>A0A1X6WLC5_9ENTE</name>
<dbReference type="OrthoDB" id="1698302at2"/>
<keyword evidence="1" id="KW-0812">Transmembrane</keyword>
<dbReference type="Proteomes" id="UP000195918">
    <property type="component" value="Unassembled WGS sequence"/>
</dbReference>
<accession>A0A1X6WLC5</accession>
<evidence type="ECO:0000313" key="3">
    <source>
        <dbReference type="Proteomes" id="UP000195918"/>
    </source>
</evidence>
<dbReference type="AlphaFoldDB" id="A0A1X6WLC5"/>
<gene>
    <name evidence="2" type="ORF">FM121_03115</name>
</gene>
<feature type="transmembrane region" description="Helical" evidence="1">
    <location>
        <begin position="86"/>
        <end position="107"/>
    </location>
</feature>
<dbReference type="RefSeq" id="WP_086950700.1">
    <property type="nucleotide sequence ID" value="NZ_FWFD01000007.1"/>
</dbReference>
<evidence type="ECO:0000313" key="2">
    <source>
        <dbReference type="EMBL" id="SLM85060.1"/>
    </source>
</evidence>
<keyword evidence="3" id="KW-1185">Reference proteome</keyword>
<feature type="transmembrane region" description="Helical" evidence="1">
    <location>
        <begin position="113"/>
        <end position="135"/>
    </location>
</feature>
<sequence>MSKMIKHLLSGIFSGVFIGLMISFVISWRVGLGEYFPGTPIFMAQFDTELEAFGWSIALWSIVGMMFSVANLIYDKDDWSILKQMSIHFISTYVGLYTLNIMLNWFDYTFKDWLNFTVIFIIIYAIIAFVSMMRVKLSLDKINEKLNKKE</sequence>
<evidence type="ECO:0000256" key="1">
    <source>
        <dbReference type="SAM" id="Phobius"/>
    </source>
</evidence>
<protein>
    <recommendedName>
        <fullName evidence="4">DUF3021 domain-containing protein</fullName>
    </recommendedName>
</protein>
<reference evidence="3" key="1">
    <citation type="submission" date="2017-02" db="EMBL/GenBank/DDBJ databases">
        <authorList>
            <person name="Dridi B."/>
        </authorList>
    </citation>
    <scope>NUCLEOTIDE SEQUENCE [LARGE SCALE GENOMIC DNA]</scope>
    <source>
        <strain evidence="3">bH819</strain>
    </source>
</reference>
<keyword evidence="1" id="KW-0472">Membrane</keyword>
<dbReference type="EMBL" id="FWFD01000007">
    <property type="protein sequence ID" value="SLM85060.1"/>
    <property type="molecule type" value="Genomic_DNA"/>
</dbReference>
<evidence type="ECO:0008006" key="4">
    <source>
        <dbReference type="Google" id="ProtNLM"/>
    </source>
</evidence>